<feature type="signal peptide" evidence="1">
    <location>
        <begin position="1"/>
        <end position="20"/>
    </location>
</feature>
<dbReference type="AlphaFoldDB" id="A0AAW4L3K6"/>
<feature type="chain" id="PRO_5043879274" evidence="1">
    <location>
        <begin position="21"/>
        <end position="652"/>
    </location>
</feature>
<proteinExistence type="predicted"/>
<comment type="caution">
    <text evidence="2">The sequence shown here is derived from an EMBL/GenBank/DDBJ whole genome shotgun (WGS) entry which is preliminary data.</text>
</comment>
<protein>
    <submittedName>
        <fullName evidence="2">Uncharacterized protein</fullName>
    </submittedName>
</protein>
<evidence type="ECO:0000256" key="1">
    <source>
        <dbReference type="SAM" id="SignalP"/>
    </source>
</evidence>
<gene>
    <name evidence="2" type="ORF">KI809_15675</name>
</gene>
<organism evidence="2 3">
    <name type="scientific">Geoanaerobacter pelophilus</name>
    <dbReference type="NCBI Taxonomy" id="60036"/>
    <lineage>
        <taxon>Bacteria</taxon>
        <taxon>Pseudomonadati</taxon>
        <taxon>Thermodesulfobacteriota</taxon>
        <taxon>Desulfuromonadia</taxon>
        <taxon>Geobacterales</taxon>
        <taxon>Geobacteraceae</taxon>
        <taxon>Geoanaerobacter</taxon>
    </lineage>
</organism>
<name>A0AAW4L3K6_9BACT</name>
<dbReference type="RefSeq" id="WP_214172512.1">
    <property type="nucleotide sequence ID" value="NZ_JAHCVJ010000006.1"/>
</dbReference>
<dbReference type="EMBL" id="JAHCVJ010000006">
    <property type="protein sequence ID" value="MBT0665749.1"/>
    <property type="molecule type" value="Genomic_DNA"/>
</dbReference>
<accession>A0AAW4L3K6</accession>
<evidence type="ECO:0000313" key="2">
    <source>
        <dbReference type="EMBL" id="MBT0665749.1"/>
    </source>
</evidence>
<sequence length="652" mass="70021">MRFWLNCALIIVALASVARAEDPPQKPYIGKRACGGTPLPVINDNVCIPTDLYDTPGQFYTEPSQWSDYIQGRLQGVLAPAVHSHAAATSSAAGFQSAADKAAIDNYLAIAPITSKHEGAYGDGTWHSLASQGFTVPGVQVRWPYLTTDGTLSGTHLIQTSADLDNYGIDWSAIQHGVNKAVAIGSYEFFLSGLNHNLERPVSISSLRFTFTGNRSSSRLTPRDGSFSTTAALIEITNSGYRALTRPVVNGVIFEEPSRGVNYADPGGGGAGSLGIYTAIKINSGATAAVTYNTCNFAGTCIRLVNGSNNVIFSNNNTWDTLRPVYFDAIAESTNKAHQSPTITSNQFMMHYKPSSGSGPVVTSSGGFSINGLRLADNEAENHAGWLYHTGVASEEVNFWDVSRNRTNNYHDADGVVKLTDIQFGWGNKFSGNMFYQYLTSAAAPTIFNIIGGSGSLRIDGTTTGHNTGCLVKYTPSNNSEYILNLIGNQFAAYGMGSDWGKLVCVSGLNYTNFLSIFTSGNYAYKGSGAPVIDPAQFATTDGNIRLSLTGEINRTYSTAGGLLPYDAHQIYVTGTTSNVLLPTQRWNMPTLNYRITNRATGTATVAVDIAPNSWIRDINGNNVSSLTIAPGASKSFYAVSSMPWYWQEELP</sequence>
<keyword evidence="3" id="KW-1185">Reference proteome</keyword>
<reference evidence="2 3" key="1">
    <citation type="submission" date="2021-05" db="EMBL/GenBank/DDBJ databases">
        <title>The draft genome of Geobacter pelophilus DSM 12255.</title>
        <authorList>
            <person name="Xu Z."/>
            <person name="Masuda Y."/>
            <person name="Itoh H."/>
            <person name="Senoo K."/>
        </authorList>
    </citation>
    <scope>NUCLEOTIDE SEQUENCE [LARGE SCALE GENOMIC DNA]</scope>
    <source>
        <strain evidence="2 3">DSM 12255</strain>
    </source>
</reference>
<evidence type="ECO:0000313" key="3">
    <source>
        <dbReference type="Proteomes" id="UP000811899"/>
    </source>
</evidence>
<keyword evidence="1" id="KW-0732">Signal</keyword>
<dbReference type="Proteomes" id="UP000811899">
    <property type="component" value="Unassembled WGS sequence"/>
</dbReference>